<keyword evidence="1" id="KW-0732">Signal</keyword>
<feature type="chain" id="PRO_5016328312" evidence="1">
    <location>
        <begin position="24"/>
        <end position="116"/>
    </location>
</feature>
<organism evidence="2">
    <name type="scientific">Culicoides sonorensis</name>
    <name type="common">Biting midge</name>
    <dbReference type="NCBI Taxonomy" id="179676"/>
    <lineage>
        <taxon>Eukaryota</taxon>
        <taxon>Metazoa</taxon>
        <taxon>Ecdysozoa</taxon>
        <taxon>Arthropoda</taxon>
        <taxon>Hexapoda</taxon>
        <taxon>Insecta</taxon>
        <taxon>Pterygota</taxon>
        <taxon>Neoptera</taxon>
        <taxon>Endopterygota</taxon>
        <taxon>Diptera</taxon>
        <taxon>Nematocera</taxon>
        <taxon>Chironomoidea</taxon>
        <taxon>Ceratopogonidae</taxon>
        <taxon>Ceratopogoninae</taxon>
        <taxon>Culicoides</taxon>
        <taxon>Monoculicoides</taxon>
    </lineage>
</organism>
<dbReference type="AlphaFoldDB" id="A0A336MZW5"/>
<sequence>MISRTIFLLTFLLSTFCFSNTSALKCYVCGPDENCERNYHEQTVNCGINNPTRFNYQCVKYLIGDAVARGCFLETFCRTQPYCYACDGDYCNGAISTNIMSKLLIFISTIGLLLSR</sequence>
<evidence type="ECO:0000313" key="2">
    <source>
        <dbReference type="EMBL" id="SSX35864.1"/>
    </source>
</evidence>
<protein>
    <submittedName>
        <fullName evidence="2">CSON011517 protein</fullName>
    </submittedName>
</protein>
<feature type="signal peptide" evidence="1">
    <location>
        <begin position="1"/>
        <end position="23"/>
    </location>
</feature>
<accession>A0A336MZW5</accession>
<dbReference type="EMBL" id="UFQT01005019">
    <property type="protein sequence ID" value="SSX35864.1"/>
    <property type="molecule type" value="Genomic_DNA"/>
</dbReference>
<dbReference type="VEuPathDB" id="VectorBase:CSON011517"/>
<name>A0A336MZW5_CULSO</name>
<gene>
    <name evidence="2" type="primary">CSON011517</name>
</gene>
<proteinExistence type="predicted"/>
<reference evidence="2" key="1">
    <citation type="submission" date="2018-07" db="EMBL/GenBank/DDBJ databases">
        <authorList>
            <person name="Quirk P.G."/>
            <person name="Krulwich T.A."/>
        </authorList>
    </citation>
    <scope>NUCLEOTIDE SEQUENCE</scope>
</reference>
<evidence type="ECO:0000256" key="1">
    <source>
        <dbReference type="SAM" id="SignalP"/>
    </source>
</evidence>